<reference evidence="3 4" key="1">
    <citation type="submission" date="2023-09" db="EMBL/GenBank/DDBJ databases">
        <authorList>
            <person name="Rey-Velasco X."/>
        </authorList>
    </citation>
    <scope>NUCLEOTIDE SEQUENCE [LARGE SCALE GENOMIC DNA]</scope>
    <source>
        <strain evidence="3 4">W332</strain>
    </source>
</reference>
<evidence type="ECO:0000313" key="3">
    <source>
        <dbReference type="EMBL" id="MDT0559153.1"/>
    </source>
</evidence>
<keyword evidence="4" id="KW-1185">Reference proteome</keyword>
<evidence type="ECO:0000259" key="2">
    <source>
        <dbReference type="Pfam" id="PF07766"/>
    </source>
</evidence>
<dbReference type="InterPro" id="IPR033122">
    <property type="entry name" value="LETM1-like_RBD"/>
</dbReference>
<proteinExistence type="predicted"/>
<sequence length="394" mass="45803">MNPSASGWIKKLISQLQSKNYYHNLDDESFYNALRHCGFIYGSNIHSLEKDISTNTLSEEEICKVNLVIALHYVHTKHNPDQIFVASVISFYKALNHYKASFFEELLGRRKSFGLLESIIHKRINIDDNIITKSFNQFVINALLFVDILAFNKYLKNGKISIDYIKQLEAAIEVIVFKVFEKKTVKTEYDHSLLNLIESSLRYHNNEQLQYEDVIAFISSPLEKRYIIDIVCMAAWSDKVIDKEEQEFLHKLKNDLVLNKDQIIDSVTFVNTFYDINKDHIAHLSSKNLVQNFYDNSSKLVNKLIKRNSKRLLKELQESKDIMVLLTKSTTRKLTDEEQKQVQNQLLDIFKSIPSLAIFLLPGGMLLLPLFIKFIPKLLPSAFDDNRLDDELKD</sequence>
<gene>
    <name evidence="3" type="ORF">RM697_10860</name>
</gene>
<organism evidence="3 4">
    <name type="scientific">Microcosmobacter mediterraneus</name>
    <dbReference type="NCBI Taxonomy" id="3075607"/>
    <lineage>
        <taxon>Bacteria</taxon>
        <taxon>Pseudomonadati</taxon>
        <taxon>Bacteroidota</taxon>
        <taxon>Flavobacteriia</taxon>
        <taxon>Flavobacteriales</taxon>
        <taxon>Flavobacteriaceae</taxon>
        <taxon>Microcosmobacter</taxon>
    </lineage>
</organism>
<dbReference type="NCBIfam" id="NF040639">
    <property type="entry name" value="LETM1_rel_film"/>
    <property type="match status" value="1"/>
</dbReference>
<keyword evidence="1" id="KW-1133">Transmembrane helix</keyword>
<protein>
    <submittedName>
        <fullName evidence="3">LETM1-related biofilm-associated protein</fullName>
    </submittedName>
</protein>
<keyword evidence="1" id="KW-0472">Membrane</keyword>
<comment type="caution">
    <text evidence="3">The sequence shown here is derived from an EMBL/GenBank/DDBJ whole genome shotgun (WGS) entry which is preliminary data.</text>
</comment>
<evidence type="ECO:0000313" key="4">
    <source>
        <dbReference type="Proteomes" id="UP001259492"/>
    </source>
</evidence>
<dbReference type="RefSeq" id="WP_311427919.1">
    <property type="nucleotide sequence ID" value="NZ_JAVRIA010000006.1"/>
</dbReference>
<dbReference type="Pfam" id="PF07766">
    <property type="entry name" value="LETM1_RBD"/>
    <property type="match status" value="1"/>
</dbReference>
<name>A0ABU2YQ25_9FLAO</name>
<accession>A0ABU2YQ25</accession>
<keyword evidence="1" id="KW-0812">Transmembrane</keyword>
<dbReference type="InterPro" id="IPR029024">
    <property type="entry name" value="TerB-like"/>
</dbReference>
<dbReference type="Gene3D" id="1.10.3680.10">
    <property type="entry name" value="TerB-like"/>
    <property type="match status" value="1"/>
</dbReference>
<feature type="transmembrane region" description="Helical" evidence="1">
    <location>
        <begin position="353"/>
        <end position="372"/>
    </location>
</feature>
<dbReference type="Proteomes" id="UP001259492">
    <property type="component" value="Unassembled WGS sequence"/>
</dbReference>
<dbReference type="EMBL" id="JAVRIA010000006">
    <property type="protein sequence ID" value="MDT0559153.1"/>
    <property type="molecule type" value="Genomic_DNA"/>
</dbReference>
<evidence type="ECO:0000256" key="1">
    <source>
        <dbReference type="SAM" id="Phobius"/>
    </source>
</evidence>
<feature type="domain" description="Letm1 RBD" evidence="2">
    <location>
        <begin position="334"/>
        <end position="387"/>
    </location>
</feature>